<protein>
    <submittedName>
        <fullName evidence="3">6-phosphogluconolactonase</fullName>
    </submittedName>
</protein>
<dbReference type="GO" id="GO:0005829">
    <property type="term" value="C:cytosol"/>
    <property type="evidence" value="ECO:0007669"/>
    <property type="project" value="TreeGrafter"/>
</dbReference>
<dbReference type="PANTHER" id="PTHR30344">
    <property type="entry name" value="6-PHOSPHOGLUCONOLACTONASE-RELATED"/>
    <property type="match status" value="1"/>
</dbReference>
<dbReference type="EMBL" id="PYGF01000001">
    <property type="protein sequence ID" value="PSL07196.1"/>
    <property type="molecule type" value="Genomic_DNA"/>
</dbReference>
<evidence type="ECO:0000256" key="2">
    <source>
        <dbReference type="ARBA" id="ARBA00022526"/>
    </source>
</evidence>
<organism evidence="3 4">
    <name type="scientific">Cecembia rubra</name>
    <dbReference type="NCBI Taxonomy" id="1485585"/>
    <lineage>
        <taxon>Bacteria</taxon>
        <taxon>Pseudomonadati</taxon>
        <taxon>Bacteroidota</taxon>
        <taxon>Cytophagia</taxon>
        <taxon>Cytophagales</taxon>
        <taxon>Cyclobacteriaceae</taxon>
        <taxon>Cecembia</taxon>
    </lineage>
</organism>
<dbReference type="RefSeq" id="WP_106565314.1">
    <property type="nucleotide sequence ID" value="NZ_PYGF01000001.1"/>
</dbReference>
<evidence type="ECO:0000313" key="3">
    <source>
        <dbReference type="EMBL" id="PSL07196.1"/>
    </source>
</evidence>
<comment type="caution">
    <text evidence="3">The sequence shown here is derived from an EMBL/GenBank/DDBJ whole genome shotgun (WGS) entry which is preliminary data.</text>
</comment>
<dbReference type="Gene3D" id="2.130.10.10">
    <property type="entry name" value="YVTN repeat-like/Quinoprotein amine dehydrogenase"/>
    <property type="match status" value="1"/>
</dbReference>
<dbReference type="SUPFAM" id="SSF51004">
    <property type="entry name" value="C-terminal (heme d1) domain of cytochrome cd1-nitrite reductase"/>
    <property type="match status" value="1"/>
</dbReference>
<proteinExistence type="inferred from homology"/>
<evidence type="ECO:0000256" key="1">
    <source>
        <dbReference type="ARBA" id="ARBA00005564"/>
    </source>
</evidence>
<keyword evidence="2" id="KW-0313">Glucose metabolism</keyword>
<keyword evidence="2" id="KW-0119">Carbohydrate metabolism</keyword>
<comment type="similarity">
    <text evidence="1">Belongs to the cycloisomerase 2 family.</text>
</comment>
<dbReference type="OrthoDB" id="9790815at2"/>
<dbReference type="PANTHER" id="PTHR30344:SF1">
    <property type="entry name" value="6-PHOSPHOGLUCONOLACTONASE"/>
    <property type="match status" value="1"/>
</dbReference>
<reference evidence="3 4" key="1">
    <citation type="submission" date="2018-03" db="EMBL/GenBank/DDBJ databases">
        <title>Genomic Encyclopedia of Archaeal and Bacterial Type Strains, Phase II (KMG-II): from individual species to whole genera.</title>
        <authorList>
            <person name="Goeker M."/>
        </authorList>
    </citation>
    <scope>NUCLEOTIDE SEQUENCE [LARGE SCALE GENOMIC DNA]</scope>
    <source>
        <strain evidence="3 4">DSM 28057</strain>
    </source>
</reference>
<accession>A0A2P8ECJ7</accession>
<dbReference type="InterPro" id="IPR050282">
    <property type="entry name" value="Cycloisomerase_2"/>
</dbReference>
<name>A0A2P8ECJ7_9BACT</name>
<dbReference type="GO" id="GO:0017057">
    <property type="term" value="F:6-phosphogluconolactonase activity"/>
    <property type="evidence" value="ECO:0007669"/>
    <property type="project" value="TreeGrafter"/>
</dbReference>
<dbReference type="PROSITE" id="PS51257">
    <property type="entry name" value="PROKAR_LIPOPROTEIN"/>
    <property type="match status" value="1"/>
</dbReference>
<dbReference type="Pfam" id="PF10282">
    <property type="entry name" value="Lactonase"/>
    <property type="match status" value="1"/>
</dbReference>
<dbReference type="GO" id="GO:0006006">
    <property type="term" value="P:glucose metabolic process"/>
    <property type="evidence" value="ECO:0007669"/>
    <property type="project" value="UniProtKB-KW"/>
</dbReference>
<dbReference type="InterPro" id="IPR015943">
    <property type="entry name" value="WD40/YVTN_repeat-like_dom_sf"/>
</dbReference>
<sequence>MTKTALKLKSYLFLFLGILMGSCEQEIQSEKMINQNYSFLLGAYTNDDSQGIGLLVFDHENKKLETKIIGAGITNPSFVISNKAQTLVFAVEETAGENGGKIKSFKFERENNKLVLLDTKDSFGDHPCYLALDEKEEFLVVGNYSGGNFSAYKINQGNLEHVQTIQHEGQSIVSNRQAGPHVHSTVFHPDGHFLLVADLGTDKIHLYNFNPGFAVPFNHASIQYFEVDGGAGPRHLAIHPEGNTVYLVHELSAELGVYGFDKGKMSKKQILPLTAPDFIGTVGAAEVRISPDARFVYASNRGEANEISVFEIQKDESLKFIERVKTGGEMPRNFIITKDGNYLLVAHQGSNNITVFERELKSGKLHKLEIEAEFNKPVYLFGLD</sequence>
<dbReference type="AlphaFoldDB" id="A0A2P8ECJ7"/>
<keyword evidence="4" id="KW-1185">Reference proteome</keyword>
<dbReference type="Proteomes" id="UP000240708">
    <property type="component" value="Unassembled WGS sequence"/>
</dbReference>
<gene>
    <name evidence="3" type="ORF">CLV48_101126</name>
</gene>
<evidence type="ECO:0000313" key="4">
    <source>
        <dbReference type="Proteomes" id="UP000240708"/>
    </source>
</evidence>
<dbReference type="InterPro" id="IPR011048">
    <property type="entry name" value="Haem_d1_sf"/>
</dbReference>
<dbReference type="InterPro" id="IPR019405">
    <property type="entry name" value="Lactonase_7-beta_prop"/>
</dbReference>